<feature type="repeat" description="ANK" evidence="2">
    <location>
        <begin position="1299"/>
        <end position="1331"/>
    </location>
</feature>
<organism evidence="5 6">
    <name type="scientific">Fusarium torulosum</name>
    <dbReference type="NCBI Taxonomy" id="33205"/>
    <lineage>
        <taxon>Eukaryota</taxon>
        <taxon>Fungi</taxon>
        <taxon>Dikarya</taxon>
        <taxon>Ascomycota</taxon>
        <taxon>Pezizomycotina</taxon>
        <taxon>Sordariomycetes</taxon>
        <taxon>Hypocreomycetidae</taxon>
        <taxon>Hypocreales</taxon>
        <taxon>Nectriaceae</taxon>
        <taxon>Fusarium</taxon>
    </lineage>
</organism>
<dbReference type="Gene3D" id="1.25.40.20">
    <property type="entry name" value="Ankyrin repeat-containing domain"/>
    <property type="match status" value="3"/>
</dbReference>
<keyword evidence="2" id="KW-0040">ANK repeat</keyword>
<dbReference type="InterPro" id="IPR002110">
    <property type="entry name" value="Ankyrin_rpt"/>
</dbReference>
<dbReference type="PANTHER" id="PTHR10039">
    <property type="entry name" value="AMELOGENIN"/>
    <property type="match status" value="1"/>
</dbReference>
<proteinExistence type="predicted"/>
<feature type="repeat" description="ANK" evidence="2">
    <location>
        <begin position="724"/>
        <end position="756"/>
    </location>
</feature>
<gene>
    <name evidence="5" type="ORF">FTOL_03660</name>
</gene>
<dbReference type="PANTHER" id="PTHR10039:SF15">
    <property type="entry name" value="NACHT DOMAIN-CONTAINING PROTEIN"/>
    <property type="match status" value="1"/>
</dbReference>
<keyword evidence="1" id="KW-0677">Repeat</keyword>
<dbReference type="PROSITE" id="PS50297">
    <property type="entry name" value="ANK_REP_REGION"/>
    <property type="match status" value="1"/>
</dbReference>
<comment type="caution">
    <text evidence="5">The sequence shown here is derived from an EMBL/GenBank/DDBJ whole genome shotgun (WGS) entry which is preliminary data.</text>
</comment>
<feature type="domain" description="Nephrocystin 3-like N-terminal" evidence="4">
    <location>
        <begin position="219"/>
        <end position="385"/>
    </location>
</feature>
<evidence type="ECO:0000313" key="6">
    <source>
        <dbReference type="Proteomes" id="UP001187734"/>
    </source>
</evidence>
<reference evidence="5" key="1">
    <citation type="submission" date="2018-03" db="EMBL/GenBank/DDBJ databases">
        <authorList>
            <person name="Guldener U."/>
        </authorList>
    </citation>
    <scope>NUCLEOTIDE SEQUENCE</scope>
</reference>
<dbReference type="Pfam" id="PF12796">
    <property type="entry name" value="Ank_2"/>
    <property type="match status" value="1"/>
</dbReference>
<dbReference type="Gene3D" id="3.40.50.300">
    <property type="entry name" value="P-loop containing nucleotide triphosphate hydrolases"/>
    <property type="match status" value="1"/>
</dbReference>
<dbReference type="PROSITE" id="PS50088">
    <property type="entry name" value="ANK_REPEAT"/>
    <property type="match status" value="3"/>
</dbReference>
<feature type="repeat" description="ANK" evidence="2">
    <location>
        <begin position="1332"/>
        <end position="1364"/>
    </location>
</feature>
<keyword evidence="6" id="KW-1185">Reference proteome</keyword>
<evidence type="ECO:0008006" key="7">
    <source>
        <dbReference type="Google" id="ProtNLM"/>
    </source>
</evidence>
<evidence type="ECO:0000259" key="4">
    <source>
        <dbReference type="Pfam" id="PF24883"/>
    </source>
</evidence>
<feature type="domain" description="Azaphilone pigments biosynthesis cluster protein L N-terminal" evidence="3">
    <location>
        <begin position="2"/>
        <end position="159"/>
    </location>
</feature>
<dbReference type="InterPro" id="IPR027417">
    <property type="entry name" value="P-loop_NTPase"/>
</dbReference>
<evidence type="ECO:0000256" key="1">
    <source>
        <dbReference type="ARBA" id="ARBA00022737"/>
    </source>
</evidence>
<dbReference type="SUPFAM" id="SSF48403">
    <property type="entry name" value="Ankyrin repeat"/>
    <property type="match status" value="2"/>
</dbReference>
<dbReference type="InterPro" id="IPR056884">
    <property type="entry name" value="NPHP3-like_N"/>
</dbReference>
<name>A0AAE8M4D0_9HYPO</name>
<sequence>MADPLSISASIAGLVALADLVFRSGTKYAKSYKGAQEEVEGLLREIRDLSVVLHSLSLVAFDLEEAESPEKTVSLQKKTSLQPHHLHDCHQLLRRLETNLSRTGASMKSDSGLKRLQARLKWPFTSTESKDMILEIQRYKQIIDIALESDTLDKLNLCLSRHSEIKNSLDGVQRITEKILDIQVKIALDAKRNKVLQDFGRVNPRQEYETNRSLRHGLTGLWLTQGSDFGHWYSTPGSRIWCSGIPGAGKSVLAAAIVQECLQRNADDGGMAVAYFFCTYRSELSQQPSSILSSLCMQLALQNENAFETLEQYHDELYSSSYLSTEPTADKLIEILSCLCACFSQVHIVVDGLDECGERAGASVKCLARLALSVGGKLISLALLSRNEVVIRQEVEDDFAHIEIEAQTADLQLYVASELRERIASRKLRLRDPSLRDLIMTRLVDGAKGMFRWVACQIDHMCELPTDKARRQALDKLPPTLFATYDRIFMRIEGYSDSVKHLIKKALILLFFSRPEIGLKGLCEAISFNEDSNTLEYDEIVDEEDLLQWCSSFVRIKTIPKGQRDLVTIEFAHFTVREYLGTQEARCFDHASAKLKDYAISLKESRELFAFSCMRSITINNVEQLPSTGDIKLVIENLLTQRRRSELYCYAVVAWPSNFTCGVDSTSKAWGLLQELFQPCKTTAFCLWAVEYVMRCSTLLLGRERDLVHFEQHRNETIYAILRPEFSTLHMAAAFGLHDICKELLEMGSDAELCSRFGTPLDCAVGGRFIFEKFGLLYNMSDQYMPSPARPQTVKLLIQATASRKSHIDTIHRSENIASFALKDASPFNQNLEVVMYLMKAGFDINITTQDMEQLQNLFRLNFQGRLPNSSKNELFLNLLEVLNSQETPNATLRFFHQEIQTFVHGTVPRVPLPDLRNTPDEQVLSYILSLIKLNNAVGMDEFLITSRCELVKSGGIDPSHPDLSALHLAVTHQSDSVLKYLLEFGLGTRTRTWFGRTPVHLCGLKDNSQSLQTLLQYGGTTLDTDKFKKTVWHYAAERSSLSVLRVLLLSNEREAGLKMLSSSRKSPICAAVSQSQLPSVILLLDYCKTHEYWKHKESLHRVLRDPLFSKVCERLFDLGVFTNTAYGLCILAESLQQAIEEDDVYHCQNIYKLGYPREPDFDVQPNNPLTLAICHNAFNVVDYLLEEGVHVSTIVFHPETLQVCTALELALEQPYFNDYIPSLLAKYIVEGGDFSHMESSLLSIPLTTGNSEGLTMLLRELKCISQSRNMVKNITFEEQKARVDMLVTMINQPDKRRQYQTPLHVAAGKTDLRGTMELIEYGAYIDVYDSQHKTPLFIAVEKGSQDVAEFLLDHGAQLDVRSTANETLIEVAFANGNWKLASLLLEFTVAIIRYRAQPHSFPSHP</sequence>
<accession>A0AAE8M4D0</accession>
<dbReference type="Pfam" id="PF24883">
    <property type="entry name" value="NPHP3_N"/>
    <property type="match status" value="1"/>
</dbReference>
<dbReference type="Proteomes" id="UP001187734">
    <property type="component" value="Unassembled WGS sequence"/>
</dbReference>
<dbReference type="InterPro" id="IPR031348">
    <property type="entry name" value="PigL_N"/>
</dbReference>
<evidence type="ECO:0000313" key="5">
    <source>
        <dbReference type="EMBL" id="SPJ73930.1"/>
    </source>
</evidence>
<protein>
    <recommendedName>
        <fullName evidence="7">NACHT domain-containing protein</fullName>
    </recommendedName>
</protein>
<evidence type="ECO:0000259" key="3">
    <source>
        <dbReference type="Pfam" id="PF17111"/>
    </source>
</evidence>
<dbReference type="InterPro" id="IPR036770">
    <property type="entry name" value="Ankyrin_rpt-contain_sf"/>
</dbReference>
<evidence type="ECO:0000256" key="2">
    <source>
        <dbReference type="PROSITE-ProRule" id="PRU00023"/>
    </source>
</evidence>
<dbReference type="Pfam" id="PF17111">
    <property type="entry name" value="PigL_N"/>
    <property type="match status" value="1"/>
</dbReference>
<dbReference type="EMBL" id="ONZP01000110">
    <property type="protein sequence ID" value="SPJ73930.1"/>
    <property type="molecule type" value="Genomic_DNA"/>
</dbReference>
<dbReference type="SMART" id="SM00248">
    <property type="entry name" value="ANK"/>
    <property type="match status" value="10"/>
</dbReference>